<reference evidence="1" key="1">
    <citation type="submission" date="2021-01" db="EMBL/GenBank/DDBJ databases">
        <authorList>
            <consortium name="Genoscope - CEA"/>
            <person name="William W."/>
        </authorList>
    </citation>
    <scope>NUCLEOTIDE SEQUENCE</scope>
</reference>
<keyword evidence="2" id="KW-1185">Reference proteome</keyword>
<sequence length="120" mass="14031">MDQNILTEIINCYVEGLIYQKMGDKSQALKKNGKTIELNSKNPLSYYLRVYQNILLTRNSIERNRKQGSGPNRLQQQYSIGSQQFECIYQQKQLSQQVQKVLIQKNLIKMINHLRLQQGA</sequence>
<proteinExistence type="predicted"/>
<dbReference type="AlphaFoldDB" id="A0A8S1Y708"/>
<organism evidence="1 2">
    <name type="scientific">Paramecium octaurelia</name>
    <dbReference type="NCBI Taxonomy" id="43137"/>
    <lineage>
        <taxon>Eukaryota</taxon>
        <taxon>Sar</taxon>
        <taxon>Alveolata</taxon>
        <taxon>Ciliophora</taxon>
        <taxon>Intramacronucleata</taxon>
        <taxon>Oligohymenophorea</taxon>
        <taxon>Peniculida</taxon>
        <taxon>Parameciidae</taxon>
        <taxon>Paramecium</taxon>
    </lineage>
</organism>
<accession>A0A8S1Y708</accession>
<gene>
    <name evidence="1" type="ORF">POCTA_138.1.T1470159</name>
</gene>
<dbReference type="EMBL" id="CAJJDP010000149">
    <property type="protein sequence ID" value="CAD8209579.1"/>
    <property type="molecule type" value="Genomic_DNA"/>
</dbReference>
<evidence type="ECO:0000313" key="1">
    <source>
        <dbReference type="EMBL" id="CAD8209579.1"/>
    </source>
</evidence>
<protein>
    <submittedName>
        <fullName evidence="1">Uncharacterized protein</fullName>
    </submittedName>
</protein>
<dbReference type="Proteomes" id="UP000683925">
    <property type="component" value="Unassembled WGS sequence"/>
</dbReference>
<evidence type="ECO:0000313" key="2">
    <source>
        <dbReference type="Proteomes" id="UP000683925"/>
    </source>
</evidence>
<comment type="caution">
    <text evidence="1">The sequence shown here is derived from an EMBL/GenBank/DDBJ whole genome shotgun (WGS) entry which is preliminary data.</text>
</comment>
<name>A0A8S1Y708_PAROT</name>